<evidence type="ECO:0000256" key="1">
    <source>
        <dbReference type="ARBA" id="ARBA00022630"/>
    </source>
</evidence>
<dbReference type="InterPro" id="IPR016164">
    <property type="entry name" value="FAD-linked_Oxase-like_C"/>
</dbReference>
<evidence type="ECO:0000256" key="2">
    <source>
        <dbReference type="ARBA" id="ARBA00022827"/>
    </source>
</evidence>
<dbReference type="GO" id="GO:0050660">
    <property type="term" value="F:flavin adenine dinucleotide binding"/>
    <property type="evidence" value="ECO:0007669"/>
    <property type="project" value="InterPro"/>
</dbReference>
<keyword evidence="2" id="KW-0274">FAD</keyword>
<sequence length="118" mass="12616">MAGSRVFLNSGFGQPGKVVEAPLLHQDYVVKKGTDTAALKTAMLKLLDARGAEYPAEHNVGHIYAAKPDLAAHYTALDPTNSFNPGIGKTSRSRVAFQFNGCTCGEPNQQSTRISVPK</sequence>
<proteinExistence type="predicted"/>
<organism evidence="4 5">
    <name type="scientific">Agrobacterium tumefaciens</name>
    <dbReference type="NCBI Taxonomy" id="358"/>
    <lineage>
        <taxon>Bacteria</taxon>
        <taxon>Pseudomonadati</taxon>
        <taxon>Pseudomonadota</taxon>
        <taxon>Alphaproteobacteria</taxon>
        <taxon>Hyphomicrobiales</taxon>
        <taxon>Rhizobiaceae</taxon>
        <taxon>Rhizobium/Agrobacterium group</taxon>
        <taxon>Agrobacterium</taxon>
        <taxon>Agrobacterium tumefaciens complex</taxon>
    </lineage>
</organism>
<dbReference type="InterPro" id="IPR015409">
    <property type="entry name" value="Lactate_DH_C"/>
</dbReference>
<reference evidence="4 5" key="1">
    <citation type="submission" date="2019-04" db="EMBL/GenBank/DDBJ databases">
        <title>Complete genome sequence of Agrobacterium tumefaciens CFBP7129.</title>
        <authorList>
            <person name="Haryono M."/>
            <person name="Lin Y.-C."/>
            <person name="Lai E.-M."/>
            <person name="Kuo C.-H."/>
        </authorList>
    </citation>
    <scope>NUCLEOTIDE SEQUENCE [LARGE SCALE GENOMIC DNA]</scope>
    <source>
        <strain evidence="4 5">CFBP7129</strain>
        <plasmid evidence="5">patcfbp7129b</plasmid>
    </source>
</reference>
<evidence type="ECO:0000313" key="4">
    <source>
        <dbReference type="EMBL" id="QCL98149.1"/>
    </source>
</evidence>
<dbReference type="SUPFAM" id="SSF55103">
    <property type="entry name" value="FAD-linked oxidases, C-terminal domain"/>
    <property type="match status" value="1"/>
</dbReference>
<geneLocation type="plasmid" evidence="5">
    <name>patcfbp7129b</name>
</geneLocation>
<dbReference type="Proteomes" id="UP000298649">
    <property type="component" value="Plasmid pAtCFBP7129b"/>
</dbReference>
<evidence type="ECO:0000313" key="5">
    <source>
        <dbReference type="Proteomes" id="UP000298649"/>
    </source>
</evidence>
<dbReference type="Gene3D" id="3.30.43.10">
    <property type="entry name" value="Uridine Diphospho-n-acetylenolpyruvylglucosamine Reductase, domain 2"/>
    <property type="match status" value="1"/>
</dbReference>
<dbReference type="AlphaFoldDB" id="A0A4D7Z5R6"/>
<dbReference type="EMBL" id="CP039925">
    <property type="protein sequence ID" value="QCL98149.1"/>
    <property type="molecule type" value="Genomic_DNA"/>
</dbReference>
<protein>
    <recommendedName>
        <fullName evidence="3">D-lactate dehydrogenase membrane binding C-terminal domain-containing protein</fullName>
    </recommendedName>
</protein>
<feature type="domain" description="D-lactate dehydrogenase membrane binding C-terminal" evidence="3">
    <location>
        <begin position="23"/>
        <end position="94"/>
    </location>
</feature>
<dbReference type="Pfam" id="PF09330">
    <property type="entry name" value="Lact-deh-memb"/>
    <property type="match status" value="1"/>
</dbReference>
<evidence type="ECO:0000259" key="3">
    <source>
        <dbReference type="Pfam" id="PF09330"/>
    </source>
</evidence>
<gene>
    <name evidence="4" type="ORF">CFBP7129_28615</name>
</gene>
<keyword evidence="4" id="KW-0614">Plasmid</keyword>
<dbReference type="InterPro" id="IPR016167">
    <property type="entry name" value="FAD-bd_PCMH_sub1"/>
</dbReference>
<dbReference type="GO" id="GO:0003824">
    <property type="term" value="F:catalytic activity"/>
    <property type="evidence" value="ECO:0007669"/>
    <property type="project" value="InterPro"/>
</dbReference>
<dbReference type="GO" id="GO:0055085">
    <property type="term" value="P:transmembrane transport"/>
    <property type="evidence" value="ECO:0007669"/>
    <property type="project" value="InterPro"/>
</dbReference>
<name>A0A4D7Z5R6_AGRTU</name>
<accession>A0A4D7Z5R6</accession>
<keyword evidence="1" id="KW-0285">Flavoprotein</keyword>